<dbReference type="SUPFAM" id="SSF46689">
    <property type="entry name" value="Homeodomain-like"/>
    <property type="match status" value="1"/>
</dbReference>
<evidence type="ECO:0000256" key="7">
    <source>
        <dbReference type="ARBA" id="ARBA00023242"/>
    </source>
</evidence>
<dbReference type="EMBL" id="JAWQEG010000835">
    <property type="protein sequence ID" value="KAK3884924.1"/>
    <property type="molecule type" value="Genomic_DNA"/>
</dbReference>
<sequence length="526" mass="59144">MATPYRRDQLIKRGQIVALHEAGHSIRSIARRLGVSPTTLTKWINRNEETGDLTDLEPRPRSRVTTPAQDAAIERAVEDDPFTNAVRIREELQLNASAETVRRRLHGYIQYVRTAVHENIVYVTLSVWAEMKKSVNYKVDASLTKDGVVSESQCECAAGQGSAAHCKHVLQTFHQSNAHRGSPLKLKNFHEATGKESGHKLYDPRTNAVNKDKIRKRHRDGIINWPEKPARLAVMQLFPAANRKAVGSDHDYMDYAPEEKYLIDEKSVLGDTYSVVQSCVSGVINGVTDILYRISLREINMPRGMEETTATKRKFFRIANFPHVIGIIDGTHVPIAAPSQVEEVYVNRKKFHSLNVQVVCDADYVVLNFCTRFPGSTHDSYVWHNSNLYRQFQQGEFGNSVLLGDSGYPLEPNLMVPVGQPANAAEGRYNTSLKKTRVVVEQTIGIWKARFKCVHQKGGTLSYTPLKCGKMAAATFLLHNYCRRRNIPLLDDPEDPDDPNPAPAAAGARLAAVQARRRQMIQEYFS</sequence>
<keyword evidence="7" id="KW-0539">Nucleus</keyword>
<dbReference type="GO" id="GO:0008270">
    <property type="term" value="F:zinc ion binding"/>
    <property type="evidence" value="ECO:0007669"/>
    <property type="project" value="UniProtKB-KW"/>
</dbReference>
<dbReference type="Pfam" id="PF13384">
    <property type="entry name" value="HTH_23"/>
    <property type="match status" value="1"/>
</dbReference>
<evidence type="ECO:0000259" key="9">
    <source>
        <dbReference type="PROSITE" id="PS50966"/>
    </source>
</evidence>
<dbReference type="GO" id="GO:0016787">
    <property type="term" value="F:hydrolase activity"/>
    <property type="evidence" value="ECO:0007669"/>
    <property type="project" value="UniProtKB-KW"/>
</dbReference>
<accession>A0AAE1G253</accession>
<keyword evidence="4" id="KW-0540">Nuclease</keyword>
<dbReference type="Pfam" id="PF13359">
    <property type="entry name" value="DDE_Tnp_4"/>
    <property type="match status" value="1"/>
</dbReference>
<evidence type="ECO:0000256" key="2">
    <source>
        <dbReference type="ARBA" id="ARBA00004123"/>
    </source>
</evidence>
<dbReference type="InterPro" id="IPR007527">
    <property type="entry name" value="Znf_SWIM"/>
</dbReference>
<dbReference type="GO" id="GO:0004518">
    <property type="term" value="F:nuclease activity"/>
    <property type="evidence" value="ECO:0007669"/>
    <property type="project" value="UniProtKB-KW"/>
</dbReference>
<evidence type="ECO:0000313" key="11">
    <source>
        <dbReference type="Proteomes" id="UP001286313"/>
    </source>
</evidence>
<evidence type="ECO:0000256" key="6">
    <source>
        <dbReference type="ARBA" id="ARBA00022801"/>
    </source>
</evidence>
<dbReference type="InterPro" id="IPR027806">
    <property type="entry name" value="HARBI1_dom"/>
</dbReference>
<evidence type="ECO:0000256" key="8">
    <source>
        <dbReference type="PROSITE-ProRule" id="PRU00325"/>
    </source>
</evidence>
<protein>
    <recommendedName>
        <fullName evidence="9">SWIM-type domain-containing protein</fullName>
    </recommendedName>
</protein>
<gene>
    <name evidence="10" type="ORF">Pcinc_010767</name>
</gene>
<proteinExistence type="inferred from homology"/>
<dbReference type="PANTHER" id="PTHR22930:SF267">
    <property type="entry name" value="NUCLEASE HARBI1-RELATED"/>
    <property type="match status" value="1"/>
</dbReference>
<feature type="domain" description="SWIM-type" evidence="9">
    <location>
        <begin position="137"/>
        <end position="177"/>
    </location>
</feature>
<keyword evidence="8" id="KW-0862">Zinc</keyword>
<keyword evidence="8" id="KW-0863">Zinc-finger</keyword>
<evidence type="ECO:0000256" key="5">
    <source>
        <dbReference type="ARBA" id="ARBA00022723"/>
    </source>
</evidence>
<dbReference type="Proteomes" id="UP001286313">
    <property type="component" value="Unassembled WGS sequence"/>
</dbReference>
<comment type="similarity">
    <text evidence="3">Belongs to the HARBI1 family.</text>
</comment>
<dbReference type="AlphaFoldDB" id="A0AAE1G253"/>
<comment type="cofactor">
    <cofactor evidence="1">
        <name>a divalent metal cation</name>
        <dbReference type="ChEBI" id="CHEBI:60240"/>
    </cofactor>
</comment>
<comment type="subcellular location">
    <subcellularLocation>
        <location evidence="2">Nucleus</location>
    </subcellularLocation>
</comment>
<dbReference type="InterPro" id="IPR036388">
    <property type="entry name" value="WH-like_DNA-bd_sf"/>
</dbReference>
<evidence type="ECO:0000313" key="10">
    <source>
        <dbReference type="EMBL" id="KAK3884924.1"/>
    </source>
</evidence>
<keyword evidence="6" id="KW-0378">Hydrolase</keyword>
<evidence type="ECO:0000256" key="4">
    <source>
        <dbReference type="ARBA" id="ARBA00022722"/>
    </source>
</evidence>
<dbReference type="InterPro" id="IPR009057">
    <property type="entry name" value="Homeodomain-like_sf"/>
</dbReference>
<organism evidence="10 11">
    <name type="scientific">Petrolisthes cinctipes</name>
    <name type="common">Flat porcelain crab</name>
    <dbReference type="NCBI Taxonomy" id="88211"/>
    <lineage>
        <taxon>Eukaryota</taxon>
        <taxon>Metazoa</taxon>
        <taxon>Ecdysozoa</taxon>
        <taxon>Arthropoda</taxon>
        <taxon>Crustacea</taxon>
        <taxon>Multicrustacea</taxon>
        <taxon>Malacostraca</taxon>
        <taxon>Eumalacostraca</taxon>
        <taxon>Eucarida</taxon>
        <taxon>Decapoda</taxon>
        <taxon>Pleocyemata</taxon>
        <taxon>Anomura</taxon>
        <taxon>Galatheoidea</taxon>
        <taxon>Porcellanidae</taxon>
        <taxon>Petrolisthes</taxon>
    </lineage>
</organism>
<keyword evidence="11" id="KW-1185">Reference proteome</keyword>
<evidence type="ECO:0000256" key="3">
    <source>
        <dbReference type="ARBA" id="ARBA00006958"/>
    </source>
</evidence>
<reference evidence="10" key="1">
    <citation type="submission" date="2023-10" db="EMBL/GenBank/DDBJ databases">
        <title>Genome assemblies of two species of porcelain crab, Petrolisthes cinctipes and Petrolisthes manimaculis (Anomura: Porcellanidae).</title>
        <authorList>
            <person name="Angst P."/>
        </authorList>
    </citation>
    <scope>NUCLEOTIDE SEQUENCE</scope>
    <source>
        <strain evidence="10">PB745_01</strain>
        <tissue evidence="10">Gill</tissue>
    </source>
</reference>
<evidence type="ECO:0000256" key="1">
    <source>
        <dbReference type="ARBA" id="ARBA00001968"/>
    </source>
</evidence>
<dbReference type="PROSITE" id="PS50966">
    <property type="entry name" value="ZF_SWIM"/>
    <property type="match status" value="1"/>
</dbReference>
<dbReference type="GO" id="GO:0005634">
    <property type="term" value="C:nucleus"/>
    <property type="evidence" value="ECO:0007669"/>
    <property type="project" value="UniProtKB-SubCell"/>
</dbReference>
<keyword evidence="5" id="KW-0479">Metal-binding</keyword>
<dbReference type="PANTHER" id="PTHR22930">
    <property type="match status" value="1"/>
</dbReference>
<comment type="caution">
    <text evidence="10">The sequence shown here is derived from an EMBL/GenBank/DDBJ whole genome shotgun (WGS) entry which is preliminary data.</text>
</comment>
<dbReference type="Gene3D" id="1.10.10.10">
    <property type="entry name" value="Winged helix-like DNA-binding domain superfamily/Winged helix DNA-binding domain"/>
    <property type="match status" value="1"/>
</dbReference>
<name>A0AAE1G253_PETCI</name>
<dbReference type="InterPro" id="IPR045249">
    <property type="entry name" value="HARBI1-like"/>
</dbReference>